<evidence type="ECO:0000313" key="2">
    <source>
        <dbReference type="EMBL" id="MFC3977934.1"/>
    </source>
</evidence>
<evidence type="ECO:0000256" key="1">
    <source>
        <dbReference type="SAM" id="MobiDB-lite"/>
    </source>
</evidence>
<reference evidence="3" key="1">
    <citation type="journal article" date="2019" name="Int. J. Syst. Evol. Microbiol.">
        <title>The Global Catalogue of Microorganisms (GCM) 10K type strain sequencing project: providing services to taxonomists for standard genome sequencing and annotation.</title>
        <authorList>
            <consortium name="The Broad Institute Genomics Platform"/>
            <consortium name="The Broad Institute Genome Sequencing Center for Infectious Disease"/>
            <person name="Wu L."/>
            <person name="Ma J."/>
        </authorList>
    </citation>
    <scope>NUCLEOTIDE SEQUENCE [LARGE SCALE GENOMIC DNA]</scope>
    <source>
        <strain evidence="3">CECT 8551</strain>
    </source>
</reference>
<dbReference type="Proteomes" id="UP001595766">
    <property type="component" value="Unassembled WGS sequence"/>
</dbReference>
<proteinExistence type="predicted"/>
<protein>
    <submittedName>
        <fullName evidence="2">Uncharacterized protein</fullName>
    </submittedName>
</protein>
<dbReference type="RefSeq" id="WP_241297721.1">
    <property type="nucleotide sequence ID" value="NZ_JAKZGR010000038.1"/>
</dbReference>
<comment type="caution">
    <text evidence="2">The sequence shown here is derived from an EMBL/GenBank/DDBJ whole genome shotgun (WGS) entry which is preliminary data.</text>
</comment>
<accession>A0ABV8EPG5</accession>
<organism evidence="2 3">
    <name type="scientific">Belliella kenyensis</name>
    <dbReference type="NCBI Taxonomy" id="1472724"/>
    <lineage>
        <taxon>Bacteria</taxon>
        <taxon>Pseudomonadati</taxon>
        <taxon>Bacteroidota</taxon>
        <taxon>Cytophagia</taxon>
        <taxon>Cytophagales</taxon>
        <taxon>Cyclobacteriaceae</taxon>
        <taxon>Belliella</taxon>
    </lineage>
</organism>
<evidence type="ECO:0000313" key="3">
    <source>
        <dbReference type="Proteomes" id="UP001595766"/>
    </source>
</evidence>
<name>A0ABV8EPG5_9BACT</name>
<dbReference type="EMBL" id="JBHSAV010000086">
    <property type="protein sequence ID" value="MFC3977934.1"/>
    <property type="molecule type" value="Genomic_DNA"/>
</dbReference>
<keyword evidence="3" id="KW-1185">Reference proteome</keyword>
<gene>
    <name evidence="2" type="ORF">ACFOUP_16235</name>
</gene>
<sequence length="118" mass="13313">MKHILGIYRFQATFSSLEDTIPKENPVRVIDAFINKLDLDLLGFISRTTDEEQTKKHNPYLDGRPSFKPKSSFHSRSECSKNTAGISSNALAAIMEEWKLSLILGTNQVESQNLSNQI</sequence>
<feature type="region of interest" description="Disordered" evidence="1">
    <location>
        <begin position="53"/>
        <end position="81"/>
    </location>
</feature>